<sequence length="42" mass="4759">MNDSVRTRPRAGLLTFVWLWVGIPFGYGVYQLATQVVQLFTG</sequence>
<dbReference type="AlphaFoldDB" id="A0A4R2QH39"/>
<organism evidence="2 3">
    <name type="scientific">Tamaricihabitans halophyticus</name>
    <dbReference type="NCBI Taxonomy" id="1262583"/>
    <lineage>
        <taxon>Bacteria</taxon>
        <taxon>Bacillati</taxon>
        <taxon>Actinomycetota</taxon>
        <taxon>Actinomycetes</taxon>
        <taxon>Pseudonocardiales</taxon>
        <taxon>Pseudonocardiaceae</taxon>
        <taxon>Tamaricihabitans</taxon>
    </lineage>
</organism>
<reference evidence="2 3" key="1">
    <citation type="submission" date="2019-03" db="EMBL/GenBank/DDBJ databases">
        <title>Genomic Encyclopedia of Type Strains, Phase IV (KMG-IV): sequencing the most valuable type-strain genomes for metagenomic binning, comparative biology and taxonomic classification.</title>
        <authorList>
            <person name="Goeker M."/>
        </authorList>
    </citation>
    <scope>NUCLEOTIDE SEQUENCE [LARGE SCALE GENOMIC DNA]</scope>
    <source>
        <strain evidence="2 3">DSM 45765</strain>
    </source>
</reference>
<dbReference type="RefSeq" id="WP_279388447.1">
    <property type="nucleotide sequence ID" value="NZ_SLXQ01000010.1"/>
</dbReference>
<keyword evidence="1" id="KW-1133">Transmembrane helix</keyword>
<proteinExistence type="predicted"/>
<keyword evidence="1" id="KW-0812">Transmembrane</keyword>
<dbReference type="EMBL" id="SLXQ01000010">
    <property type="protein sequence ID" value="TCP48572.1"/>
    <property type="molecule type" value="Genomic_DNA"/>
</dbReference>
<feature type="transmembrane region" description="Helical" evidence="1">
    <location>
        <begin position="12"/>
        <end position="33"/>
    </location>
</feature>
<evidence type="ECO:0000313" key="3">
    <source>
        <dbReference type="Proteomes" id="UP000294911"/>
    </source>
</evidence>
<comment type="caution">
    <text evidence="2">The sequence shown here is derived from an EMBL/GenBank/DDBJ whole genome shotgun (WGS) entry which is preliminary data.</text>
</comment>
<evidence type="ECO:0000256" key="1">
    <source>
        <dbReference type="SAM" id="Phobius"/>
    </source>
</evidence>
<name>A0A4R2QH39_9PSEU</name>
<accession>A0A4R2QH39</accession>
<keyword evidence="3" id="KW-1185">Reference proteome</keyword>
<evidence type="ECO:0000313" key="2">
    <source>
        <dbReference type="EMBL" id="TCP48572.1"/>
    </source>
</evidence>
<gene>
    <name evidence="2" type="ORF">EV191_110132</name>
</gene>
<dbReference type="Proteomes" id="UP000294911">
    <property type="component" value="Unassembled WGS sequence"/>
</dbReference>
<protein>
    <submittedName>
        <fullName evidence="2">Uncharacterized protein</fullName>
    </submittedName>
</protein>
<keyword evidence="1" id="KW-0472">Membrane</keyword>